<dbReference type="HOGENOM" id="CLU_640995_0_0_1"/>
<reference evidence="2" key="3">
    <citation type="submission" date="2010-09" db="EMBL/GenBank/DDBJ databases">
        <title>Annotation of Gaeumannomyces graminis var. tritici R3-111a-1.</title>
        <authorList>
            <consortium name="The Broad Institute Genome Sequencing Platform"/>
            <person name="Ma L.-J."/>
            <person name="Dead R."/>
            <person name="Young S.K."/>
            <person name="Zeng Q."/>
            <person name="Gargeya S."/>
            <person name="Fitzgerald M."/>
            <person name="Haas B."/>
            <person name="Abouelleil A."/>
            <person name="Alvarado L."/>
            <person name="Arachchi H.M."/>
            <person name="Berlin A."/>
            <person name="Brown A."/>
            <person name="Chapman S.B."/>
            <person name="Chen Z."/>
            <person name="Dunbar C."/>
            <person name="Freedman E."/>
            <person name="Gearin G."/>
            <person name="Gellesch M."/>
            <person name="Goldberg J."/>
            <person name="Griggs A."/>
            <person name="Gujja S."/>
            <person name="Heiman D."/>
            <person name="Howarth C."/>
            <person name="Larson L."/>
            <person name="Lui A."/>
            <person name="MacDonald P.J.P."/>
            <person name="Mehta T."/>
            <person name="Montmayeur A."/>
            <person name="Murphy C."/>
            <person name="Neiman D."/>
            <person name="Pearson M."/>
            <person name="Priest M."/>
            <person name="Roberts A."/>
            <person name="Saif S."/>
            <person name="Shea T."/>
            <person name="Shenoy N."/>
            <person name="Sisk P."/>
            <person name="Stolte C."/>
            <person name="Sykes S."/>
            <person name="Yandava C."/>
            <person name="Wortman J."/>
            <person name="Nusbaum C."/>
            <person name="Birren B."/>
        </authorList>
    </citation>
    <scope>NUCLEOTIDE SEQUENCE</scope>
    <source>
        <strain evidence="2">R3-111a-1</strain>
    </source>
</reference>
<protein>
    <submittedName>
        <fullName evidence="2 3">Uncharacterized protein</fullName>
    </submittedName>
</protein>
<accession>J3P217</accession>
<evidence type="ECO:0000313" key="4">
    <source>
        <dbReference type="Proteomes" id="UP000006039"/>
    </source>
</evidence>
<proteinExistence type="predicted"/>
<organism evidence="2">
    <name type="scientific">Gaeumannomyces tritici (strain R3-111a-1)</name>
    <name type="common">Wheat and barley take-all root rot fungus</name>
    <name type="synonym">Gaeumannomyces graminis var. tritici</name>
    <dbReference type="NCBI Taxonomy" id="644352"/>
    <lineage>
        <taxon>Eukaryota</taxon>
        <taxon>Fungi</taxon>
        <taxon>Dikarya</taxon>
        <taxon>Ascomycota</taxon>
        <taxon>Pezizomycotina</taxon>
        <taxon>Sordariomycetes</taxon>
        <taxon>Sordariomycetidae</taxon>
        <taxon>Magnaporthales</taxon>
        <taxon>Magnaporthaceae</taxon>
        <taxon>Gaeumannomyces</taxon>
    </lineage>
</organism>
<dbReference type="GeneID" id="20348023"/>
<reference evidence="3" key="4">
    <citation type="journal article" date="2015" name="G3 (Bethesda)">
        <title>Genome sequences of three phytopathogenic species of the Magnaporthaceae family of fungi.</title>
        <authorList>
            <person name="Okagaki L.H."/>
            <person name="Nunes C.C."/>
            <person name="Sailsbery J."/>
            <person name="Clay B."/>
            <person name="Brown D."/>
            <person name="John T."/>
            <person name="Oh Y."/>
            <person name="Young N."/>
            <person name="Fitzgerald M."/>
            <person name="Haas B.J."/>
            <person name="Zeng Q."/>
            <person name="Young S."/>
            <person name="Adiconis X."/>
            <person name="Fan L."/>
            <person name="Levin J.Z."/>
            <person name="Mitchell T.K."/>
            <person name="Okubara P.A."/>
            <person name="Farman M.L."/>
            <person name="Kohn L.M."/>
            <person name="Birren B."/>
            <person name="Ma L.-J."/>
            <person name="Dean R.A."/>
        </authorList>
    </citation>
    <scope>NUCLEOTIDE SEQUENCE</scope>
    <source>
        <strain evidence="3">R3-111a-1</strain>
    </source>
</reference>
<dbReference type="OrthoDB" id="10605161at2759"/>
<feature type="region of interest" description="Disordered" evidence="1">
    <location>
        <begin position="1"/>
        <end position="82"/>
    </location>
</feature>
<reference evidence="3" key="5">
    <citation type="submission" date="2018-04" db="UniProtKB">
        <authorList>
            <consortium name="EnsemblFungi"/>
        </authorList>
    </citation>
    <scope>IDENTIFICATION</scope>
    <source>
        <strain evidence="3">R3-111a-1</strain>
    </source>
</reference>
<name>J3P217_GAET3</name>
<evidence type="ECO:0000313" key="2">
    <source>
        <dbReference type="EMBL" id="EJT73709.1"/>
    </source>
</evidence>
<sequence length="428" mass="43789">MGGGDEIPSRRQSKSRSMSKRGTSNITSNADRSRDRASSPPAMSQYAARGQAAPGEEGRRPRGVTGLGPRSPEPSLQDMIRRQLEKSLGALLLGYSSRGSPPGVLQPDGTAALAGDRGFGTVADGSSAAFRMGMGMGGGGGGGGDPVPFGLPHDPAETRSPSATASPPTLSSAPTLRPTLHSPPPTPAAAYLDNDEEDDSGVSDPASSSASASLSSSYDEITAADFAPSRPPAGGYWAHEEWARRRADAERRLNTAPPSPFTTGGLLAPAAVEAVAAEVAAHVTSEARWRLSSASLSSSYATSSSSSGGGSSYVKVDAVSELLDRDAMGGCCAPPSLSDGEAAQFGTRAGLFRPPGSSASQAQGRGTRGFWGRRWLQGRQQRAGRRGSGGRGANLMSPEADNIAPAETCTAKCSCEEADSGFVVLDHP</sequence>
<feature type="compositionally biased region" description="Low complexity" evidence="1">
    <location>
        <begin position="202"/>
        <end position="214"/>
    </location>
</feature>
<evidence type="ECO:0000256" key="1">
    <source>
        <dbReference type="SAM" id="MobiDB-lite"/>
    </source>
</evidence>
<dbReference type="RefSeq" id="XP_009223653.1">
    <property type="nucleotide sequence ID" value="XM_009225389.1"/>
</dbReference>
<feature type="compositionally biased region" description="Gly residues" evidence="1">
    <location>
        <begin position="134"/>
        <end position="145"/>
    </location>
</feature>
<feature type="region of interest" description="Disordered" evidence="1">
    <location>
        <begin position="376"/>
        <end position="399"/>
    </location>
</feature>
<keyword evidence="4" id="KW-1185">Reference proteome</keyword>
<evidence type="ECO:0000313" key="3">
    <source>
        <dbReference type="EnsemblFungi" id="EJT73709"/>
    </source>
</evidence>
<dbReference type="VEuPathDB" id="FungiDB:GGTG_07565"/>
<feature type="compositionally biased region" description="Low complexity" evidence="1">
    <location>
        <begin position="158"/>
        <end position="180"/>
    </location>
</feature>
<reference evidence="4" key="1">
    <citation type="submission" date="2010-07" db="EMBL/GenBank/DDBJ databases">
        <title>The genome sequence of Gaeumannomyces graminis var. tritici strain R3-111a-1.</title>
        <authorList>
            <consortium name="The Broad Institute Genome Sequencing Platform"/>
            <person name="Ma L.-J."/>
            <person name="Dead R."/>
            <person name="Young S."/>
            <person name="Zeng Q."/>
            <person name="Koehrsen M."/>
            <person name="Alvarado L."/>
            <person name="Berlin A."/>
            <person name="Chapman S.B."/>
            <person name="Chen Z."/>
            <person name="Freedman E."/>
            <person name="Gellesch M."/>
            <person name="Goldberg J."/>
            <person name="Griggs A."/>
            <person name="Gujja S."/>
            <person name="Heilman E.R."/>
            <person name="Heiman D."/>
            <person name="Hepburn T."/>
            <person name="Howarth C."/>
            <person name="Jen D."/>
            <person name="Larson L."/>
            <person name="Mehta T."/>
            <person name="Neiman D."/>
            <person name="Pearson M."/>
            <person name="Roberts A."/>
            <person name="Saif S."/>
            <person name="Shea T."/>
            <person name="Shenoy N."/>
            <person name="Sisk P."/>
            <person name="Stolte C."/>
            <person name="Sykes S."/>
            <person name="Walk T."/>
            <person name="White J."/>
            <person name="Yandava C."/>
            <person name="Haas B."/>
            <person name="Nusbaum C."/>
            <person name="Birren B."/>
        </authorList>
    </citation>
    <scope>NUCLEOTIDE SEQUENCE [LARGE SCALE GENOMIC DNA]</scope>
    <source>
        <strain evidence="4">R3-111a-1</strain>
    </source>
</reference>
<dbReference type="EnsemblFungi" id="EJT73709">
    <property type="protein sequence ID" value="EJT73709"/>
    <property type="gene ID" value="GGTG_07565"/>
</dbReference>
<dbReference type="AlphaFoldDB" id="J3P217"/>
<dbReference type="Proteomes" id="UP000006039">
    <property type="component" value="Unassembled WGS sequence"/>
</dbReference>
<dbReference type="eggNOG" id="ENOG502RN8M">
    <property type="taxonomic scope" value="Eukaryota"/>
</dbReference>
<gene>
    <name evidence="3" type="primary">20348023</name>
    <name evidence="2" type="ORF">GGTG_07565</name>
</gene>
<reference evidence="2" key="2">
    <citation type="submission" date="2010-07" db="EMBL/GenBank/DDBJ databases">
        <authorList>
            <consortium name="The Broad Institute Genome Sequencing Platform"/>
            <consortium name="Broad Institute Genome Sequencing Center for Infectious Disease"/>
            <person name="Ma L.-J."/>
            <person name="Dead R."/>
            <person name="Young S."/>
            <person name="Zeng Q."/>
            <person name="Koehrsen M."/>
            <person name="Alvarado L."/>
            <person name="Berlin A."/>
            <person name="Chapman S.B."/>
            <person name="Chen Z."/>
            <person name="Freedman E."/>
            <person name="Gellesch M."/>
            <person name="Goldberg J."/>
            <person name="Griggs A."/>
            <person name="Gujja S."/>
            <person name="Heilman E.R."/>
            <person name="Heiman D."/>
            <person name="Hepburn T."/>
            <person name="Howarth C."/>
            <person name="Jen D."/>
            <person name="Larson L."/>
            <person name="Mehta T."/>
            <person name="Neiman D."/>
            <person name="Pearson M."/>
            <person name="Roberts A."/>
            <person name="Saif S."/>
            <person name="Shea T."/>
            <person name="Shenoy N."/>
            <person name="Sisk P."/>
            <person name="Stolte C."/>
            <person name="Sykes S."/>
            <person name="Walk T."/>
            <person name="White J."/>
            <person name="Yandava C."/>
            <person name="Haas B."/>
            <person name="Nusbaum C."/>
            <person name="Birren B."/>
        </authorList>
    </citation>
    <scope>NUCLEOTIDE SEQUENCE</scope>
    <source>
        <strain evidence="2">R3-111a-1</strain>
    </source>
</reference>
<feature type="region of interest" description="Disordered" evidence="1">
    <location>
        <begin position="134"/>
        <end position="214"/>
    </location>
</feature>
<dbReference type="EMBL" id="GL385398">
    <property type="protein sequence ID" value="EJT73709.1"/>
    <property type="molecule type" value="Genomic_DNA"/>
</dbReference>